<protein>
    <submittedName>
        <fullName evidence="2">Uncharacterized protein</fullName>
    </submittedName>
</protein>
<organism evidence="2 3">
    <name type="scientific">Haloarcula argentinensis</name>
    <dbReference type="NCBI Taxonomy" id="43776"/>
    <lineage>
        <taxon>Archaea</taxon>
        <taxon>Methanobacteriati</taxon>
        <taxon>Methanobacteriota</taxon>
        <taxon>Stenosarchaea group</taxon>
        <taxon>Halobacteria</taxon>
        <taxon>Halobacteriales</taxon>
        <taxon>Haloarculaceae</taxon>
        <taxon>Haloarcula</taxon>
    </lineage>
</organism>
<accession>A0A830FWF3</accession>
<evidence type="ECO:0000256" key="1">
    <source>
        <dbReference type="SAM" id="MobiDB-lite"/>
    </source>
</evidence>
<feature type="region of interest" description="Disordered" evidence="1">
    <location>
        <begin position="25"/>
        <end position="51"/>
    </location>
</feature>
<name>A0A830FWF3_HALAR</name>
<reference evidence="2" key="2">
    <citation type="submission" date="2020-09" db="EMBL/GenBank/DDBJ databases">
        <authorList>
            <person name="Sun Q."/>
            <person name="Ohkuma M."/>
        </authorList>
    </citation>
    <scope>NUCLEOTIDE SEQUENCE</scope>
    <source>
        <strain evidence="2">JCM 15759</strain>
    </source>
</reference>
<evidence type="ECO:0000313" key="3">
    <source>
        <dbReference type="Proteomes" id="UP000656367"/>
    </source>
</evidence>
<reference evidence="2" key="1">
    <citation type="journal article" date="2014" name="Int. J. Syst. Evol. Microbiol.">
        <title>Complete genome sequence of Corynebacterium casei LMG S-19264T (=DSM 44701T), isolated from a smear-ripened cheese.</title>
        <authorList>
            <consortium name="US DOE Joint Genome Institute (JGI-PGF)"/>
            <person name="Walter F."/>
            <person name="Albersmeier A."/>
            <person name="Kalinowski J."/>
            <person name="Ruckert C."/>
        </authorList>
    </citation>
    <scope>NUCLEOTIDE SEQUENCE</scope>
    <source>
        <strain evidence="2">JCM 15759</strain>
    </source>
</reference>
<dbReference type="EMBL" id="BMON01000002">
    <property type="protein sequence ID" value="GGM43898.1"/>
    <property type="molecule type" value="Genomic_DNA"/>
</dbReference>
<feature type="compositionally biased region" description="Basic and acidic residues" evidence="1">
    <location>
        <begin position="25"/>
        <end position="41"/>
    </location>
</feature>
<proteinExistence type="predicted"/>
<comment type="caution">
    <text evidence="2">The sequence shown here is derived from an EMBL/GenBank/DDBJ whole genome shotgun (WGS) entry which is preliminary data.</text>
</comment>
<dbReference type="AlphaFoldDB" id="A0A830FWF3"/>
<sequence>MEEECIEDRHSTDECAAGDCHLQREVQNDRGGEREDEHRGDDGEDEVVPRRRLTRQQLLDVLSAETVRSVSSGTQRNAPPTVYYPISNT</sequence>
<gene>
    <name evidence="2" type="ORF">GCM10009006_26550</name>
</gene>
<evidence type="ECO:0000313" key="2">
    <source>
        <dbReference type="EMBL" id="GGM43898.1"/>
    </source>
</evidence>
<feature type="region of interest" description="Disordered" evidence="1">
    <location>
        <begin position="67"/>
        <end position="89"/>
    </location>
</feature>
<dbReference type="Proteomes" id="UP000656367">
    <property type="component" value="Unassembled WGS sequence"/>
</dbReference>
<feature type="compositionally biased region" description="Polar residues" evidence="1">
    <location>
        <begin position="67"/>
        <end position="78"/>
    </location>
</feature>